<dbReference type="AlphaFoldDB" id="A0A7G5FHP5"/>
<feature type="transmembrane region" description="Helical" evidence="2">
    <location>
        <begin position="347"/>
        <end position="366"/>
    </location>
</feature>
<feature type="transmembrane region" description="Helical" evidence="2">
    <location>
        <begin position="61"/>
        <end position="77"/>
    </location>
</feature>
<feature type="region of interest" description="Disordered" evidence="1">
    <location>
        <begin position="411"/>
        <end position="449"/>
    </location>
</feature>
<feature type="transmembrane region" description="Helical" evidence="2">
    <location>
        <begin position="219"/>
        <end position="252"/>
    </location>
</feature>
<proteinExistence type="predicted"/>
<protein>
    <submittedName>
        <fullName evidence="3">O-antigen ligase domain-containing protein</fullName>
    </submittedName>
</protein>
<keyword evidence="3" id="KW-0436">Ligase</keyword>
<evidence type="ECO:0000256" key="2">
    <source>
        <dbReference type="SAM" id="Phobius"/>
    </source>
</evidence>
<feature type="transmembrane region" description="Helical" evidence="2">
    <location>
        <begin position="258"/>
        <end position="279"/>
    </location>
</feature>
<feature type="transmembrane region" description="Helical" evidence="2">
    <location>
        <begin position="89"/>
        <end position="107"/>
    </location>
</feature>
<dbReference type="EMBL" id="CP059833">
    <property type="protein sequence ID" value="QMV86136.1"/>
    <property type="molecule type" value="Genomic_DNA"/>
</dbReference>
<reference evidence="3 4" key="1">
    <citation type="submission" date="2020-07" db="EMBL/GenBank/DDBJ databases">
        <title>non toxigenic Corynebacterium sp. nov from a clinical source.</title>
        <authorList>
            <person name="Bernier A.-M."/>
            <person name="Bernard K."/>
        </authorList>
    </citation>
    <scope>NUCLEOTIDE SEQUENCE [LARGE SCALE GENOMIC DNA]</scope>
    <source>
        <strain evidence="4">NML 93-0612</strain>
    </source>
</reference>
<accession>A0A7G5FHP5</accession>
<sequence>MALAQPRTAVDRLPGWPVVLPFAGYLAWWLLGIGDFVWLIAGVVMAVYLLSIREFHIPKHLLLWLLFCGWVVVSLAMNDTAGRIVGATYRLLLYAAAGMFAVYLYNARRALPMLRVSRAMVWLLAGMTLCGYWALAMPELVIRTPMSYVIPGALQRNPLVSDMVVRRLTQWKPDAWVEQAVRPVAPFLYANTWGNVYSVVLPFALIYLWLTWRTKRKWWALAIVLASVPPALSTLNRGMFIGLGVVGLWVIVQSLRRGFIVPLLKFAAGMAVASAAWFFSPFGENFFSRIEETNSTEDRKSLYLDTFDQTLISPLFGHGSPRPAEYPWLPSLGTQGQLWTVMYSHGFIGLALFWGCLVAVVLYSARRTDFVGAMLGGIVLASIVETFYYGMMTGIMVTMVAIGMLLRPTEGANSGDRSGIEDLPASTVRRPSRMRRATPSVAPRRGRVR</sequence>
<keyword evidence="2" id="KW-0472">Membrane</keyword>
<keyword evidence="2" id="KW-0812">Transmembrane</keyword>
<feature type="transmembrane region" description="Helical" evidence="2">
    <location>
        <begin position="192"/>
        <end position="212"/>
    </location>
</feature>
<feature type="transmembrane region" description="Helical" evidence="2">
    <location>
        <begin position="119"/>
        <end position="136"/>
    </location>
</feature>
<keyword evidence="2" id="KW-1133">Transmembrane helix</keyword>
<dbReference type="Proteomes" id="UP000515570">
    <property type="component" value="Chromosome"/>
</dbReference>
<organism evidence="3 4">
    <name type="scientific">Corynebacterium hindlerae</name>
    <dbReference type="NCBI Taxonomy" id="699041"/>
    <lineage>
        <taxon>Bacteria</taxon>
        <taxon>Bacillati</taxon>
        <taxon>Actinomycetota</taxon>
        <taxon>Actinomycetes</taxon>
        <taxon>Mycobacteriales</taxon>
        <taxon>Corynebacteriaceae</taxon>
        <taxon>Corynebacterium</taxon>
    </lineage>
</organism>
<dbReference type="RefSeq" id="WP_182386949.1">
    <property type="nucleotide sequence ID" value="NZ_CP059833.1"/>
</dbReference>
<evidence type="ECO:0000256" key="1">
    <source>
        <dbReference type="SAM" id="MobiDB-lite"/>
    </source>
</evidence>
<evidence type="ECO:0000313" key="4">
    <source>
        <dbReference type="Proteomes" id="UP000515570"/>
    </source>
</evidence>
<evidence type="ECO:0000313" key="3">
    <source>
        <dbReference type="EMBL" id="QMV86136.1"/>
    </source>
</evidence>
<dbReference type="GO" id="GO:0016874">
    <property type="term" value="F:ligase activity"/>
    <property type="evidence" value="ECO:0007669"/>
    <property type="project" value="UniProtKB-KW"/>
</dbReference>
<feature type="transmembrane region" description="Helical" evidence="2">
    <location>
        <begin position="26"/>
        <end position="49"/>
    </location>
</feature>
<keyword evidence="4" id="KW-1185">Reference proteome</keyword>
<gene>
    <name evidence="3" type="ORF">HW450_05320</name>
</gene>
<name>A0A7G5FHP5_9CORY</name>